<dbReference type="KEGG" id="nta:107795410"/>
<dbReference type="PaxDb" id="4097-A0A1S4AA71"/>
<reference evidence="8" key="2">
    <citation type="submission" date="2025-08" db="UniProtKB">
        <authorList>
            <consortium name="RefSeq"/>
        </authorList>
    </citation>
    <scope>IDENTIFICATION</scope>
</reference>
<keyword evidence="7" id="KW-1185">Reference proteome</keyword>
<dbReference type="InterPro" id="IPR006458">
    <property type="entry name" value="Ovate_C"/>
</dbReference>
<keyword evidence="4 6" id="KW-0804">Transcription</keyword>
<dbReference type="Pfam" id="PF04844">
    <property type="entry name" value="Ovate"/>
    <property type="match status" value="1"/>
</dbReference>
<dbReference type="OrthoDB" id="689823at2759"/>
<evidence type="ECO:0000256" key="1">
    <source>
        <dbReference type="ARBA" id="ARBA00004123"/>
    </source>
</evidence>
<evidence type="ECO:0000256" key="4">
    <source>
        <dbReference type="ARBA" id="ARBA00023163"/>
    </source>
</evidence>
<gene>
    <name evidence="8" type="primary">LOC107795410</name>
</gene>
<dbReference type="Proteomes" id="UP000790787">
    <property type="component" value="Chromosome 11"/>
</dbReference>
<evidence type="ECO:0000313" key="7">
    <source>
        <dbReference type="Proteomes" id="UP000790787"/>
    </source>
</evidence>
<protein>
    <recommendedName>
        <fullName evidence="6">Transcription repressor</fullName>
    </recommendedName>
    <alternativeName>
        <fullName evidence="6">Ovate family protein</fullName>
    </alternativeName>
</protein>
<dbReference type="PANTHER" id="PTHR33057">
    <property type="entry name" value="TRANSCRIPTION REPRESSOR OFP7-RELATED"/>
    <property type="match status" value="1"/>
</dbReference>
<evidence type="ECO:0000313" key="8">
    <source>
        <dbReference type="RefSeq" id="XP_016473532.1"/>
    </source>
</evidence>
<dbReference type="GO" id="GO:0005634">
    <property type="term" value="C:nucleus"/>
    <property type="evidence" value="ECO:0007669"/>
    <property type="project" value="UniProtKB-SubCell"/>
</dbReference>
<evidence type="ECO:0000256" key="5">
    <source>
        <dbReference type="ARBA" id="ARBA00023242"/>
    </source>
</evidence>
<dbReference type="NCBIfam" id="TIGR01568">
    <property type="entry name" value="A_thal_3678"/>
    <property type="match status" value="1"/>
</dbReference>
<organism evidence="7 8">
    <name type="scientific">Nicotiana tabacum</name>
    <name type="common">Common tobacco</name>
    <dbReference type="NCBI Taxonomy" id="4097"/>
    <lineage>
        <taxon>Eukaryota</taxon>
        <taxon>Viridiplantae</taxon>
        <taxon>Streptophyta</taxon>
        <taxon>Embryophyta</taxon>
        <taxon>Tracheophyta</taxon>
        <taxon>Spermatophyta</taxon>
        <taxon>Magnoliopsida</taxon>
        <taxon>eudicotyledons</taxon>
        <taxon>Gunneridae</taxon>
        <taxon>Pentapetalae</taxon>
        <taxon>asterids</taxon>
        <taxon>lamiids</taxon>
        <taxon>Solanales</taxon>
        <taxon>Solanaceae</taxon>
        <taxon>Nicotianoideae</taxon>
        <taxon>Nicotianeae</taxon>
        <taxon>Nicotiana</taxon>
    </lineage>
</organism>
<dbReference type="PANTHER" id="PTHR33057:SF164">
    <property type="entry name" value="TRANSCRIPTION REPRESSOR"/>
    <property type="match status" value="1"/>
</dbReference>
<dbReference type="InterPro" id="IPR038933">
    <property type="entry name" value="Ovate"/>
</dbReference>
<accession>A0A1S4AA71</accession>
<reference evidence="7" key="1">
    <citation type="journal article" date="2014" name="Nat. Commun.">
        <title>The tobacco genome sequence and its comparison with those of tomato and potato.</title>
        <authorList>
            <person name="Sierro N."/>
            <person name="Battey J.N."/>
            <person name="Ouadi S."/>
            <person name="Bakaher N."/>
            <person name="Bovet L."/>
            <person name="Willig A."/>
            <person name="Goepfert S."/>
            <person name="Peitsch M.C."/>
            <person name="Ivanov N.V."/>
        </authorList>
    </citation>
    <scope>NUCLEOTIDE SEQUENCE [LARGE SCALE GENOMIC DNA]</scope>
</reference>
<keyword evidence="3 6" id="KW-0805">Transcription regulation</keyword>
<sequence>MSKKMKISSIFKKREIGATNWQWPSCAHSKTLSFRADDNIFKTINSVFFDPLDGIENSESWFTNSSSESASISTESNEEYLRGDQPLEMIIKGVRSERLFFEPGNTSSIFQESKPCKNQEQEDEEENKEDDLPFKESIILAMESEDPYLDFKKSMKEMVESQGIKDWKDLQELLAWYLKMNGKINHGFILSAFVDLLIELAAPTDPPSNSDNSITSYSSVASSSFSCPSSPLSSLGHKEIEEQGNGEVP</sequence>
<dbReference type="STRING" id="4097.A0A1S4AA71"/>
<keyword evidence="5 6" id="KW-0539">Nucleus</keyword>
<evidence type="ECO:0000256" key="2">
    <source>
        <dbReference type="ARBA" id="ARBA00022491"/>
    </source>
</evidence>
<dbReference type="PROSITE" id="PS51754">
    <property type="entry name" value="OVATE"/>
    <property type="match status" value="1"/>
</dbReference>
<dbReference type="GO" id="GO:0045892">
    <property type="term" value="P:negative regulation of DNA-templated transcription"/>
    <property type="evidence" value="ECO:0007669"/>
    <property type="project" value="UniProtKB-UniRule"/>
</dbReference>
<dbReference type="RefSeq" id="XP_016473532.1">
    <property type="nucleotide sequence ID" value="XM_016618046.1"/>
</dbReference>
<name>A0A1S4AA71_TOBAC</name>
<dbReference type="GeneID" id="107795410"/>
<comment type="subcellular location">
    <subcellularLocation>
        <location evidence="1 6">Nucleus</location>
    </subcellularLocation>
</comment>
<comment type="function">
    <text evidence="6">Transcriptional repressor that regulates multiple aspects of plant growth and development.</text>
</comment>
<keyword evidence="2 6" id="KW-0678">Repressor</keyword>
<evidence type="ECO:0000256" key="3">
    <source>
        <dbReference type="ARBA" id="ARBA00023015"/>
    </source>
</evidence>
<evidence type="ECO:0000256" key="6">
    <source>
        <dbReference type="RuleBase" id="RU367028"/>
    </source>
</evidence>
<proteinExistence type="predicted"/>
<dbReference type="OMA" id="CKQPRTD"/>
<dbReference type="AlphaFoldDB" id="A0A1S4AA71"/>